<dbReference type="InterPro" id="IPR013419">
    <property type="entry name" value="CRISPR-assoc_prot_Cas7/Csh2"/>
</dbReference>
<dbReference type="AlphaFoldDB" id="A0A1I6BGT9"/>
<keyword evidence="2" id="KW-1185">Reference proteome</keyword>
<gene>
    <name evidence="1" type="ORF">SAMN04515668_4546</name>
</gene>
<dbReference type="EMBL" id="FOXS01000008">
    <property type="protein sequence ID" value="SFQ80149.1"/>
    <property type="molecule type" value="Genomic_DNA"/>
</dbReference>
<dbReference type="NCBIfam" id="TIGR01595">
    <property type="entry name" value="cas_CT1132"/>
    <property type="match status" value="1"/>
</dbReference>
<protein>
    <submittedName>
        <fullName evidence="1">CRISPR-associated protein Csh2</fullName>
    </submittedName>
</protein>
<organism evidence="1 2">
    <name type="scientific">Hymenobacter arizonensis</name>
    <name type="common">Siccationidurans arizonensis</name>
    <dbReference type="NCBI Taxonomy" id="1227077"/>
    <lineage>
        <taxon>Bacteria</taxon>
        <taxon>Pseudomonadati</taxon>
        <taxon>Bacteroidota</taxon>
        <taxon>Cytophagia</taxon>
        <taxon>Cytophagales</taxon>
        <taxon>Hymenobacteraceae</taxon>
        <taxon>Hymenobacter</taxon>
    </lineage>
</organism>
<proteinExistence type="predicted"/>
<dbReference type="GO" id="GO:0043571">
    <property type="term" value="P:maintenance of CRISPR repeat elements"/>
    <property type="evidence" value="ECO:0007669"/>
    <property type="project" value="InterPro"/>
</dbReference>
<dbReference type="STRING" id="1227077.SAMN04515668_4546"/>
<dbReference type="Proteomes" id="UP000199029">
    <property type="component" value="Unassembled WGS sequence"/>
</dbReference>
<accession>A0A1I6BGT9</accession>
<name>A0A1I6BGT9_HYMAR</name>
<dbReference type="OrthoDB" id="9776792at2"/>
<dbReference type="NCBIfam" id="TIGR02590">
    <property type="entry name" value="cas_Csh2"/>
    <property type="match status" value="1"/>
</dbReference>
<dbReference type="RefSeq" id="WP_092678579.1">
    <property type="nucleotide sequence ID" value="NZ_FOXS01000008.1"/>
</dbReference>
<evidence type="ECO:0000313" key="1">
    <source>
        <dbReference type="EMBL" id="SFQ80149.1"/>
    </source>
</evidence>
<dbReference type="Pfam" id="PF05107">
    <property type="entry name" value="Cas_Cas7"/>
    <property type="match status" value="1"/>
</dbReference>
<evidence type="ECO:0000313" key="2">
    <source>
        <dbReference type="Proteomes" id="UP000199029"/>
    </source>
</evidence>
<dbReference type="InterPro" id="IPR006482">
    <property type="entry name" value="Cas7_Csh2/Csh2"/>
</dbReference>
<reference evidence="2" key="1">
    <citation type="submission" date="2016-10" db="EMBL/GenBank/DDBJ databases">
        <authorList>
            <person name="Varghese N."/>
            <person name="Submissions S."/>
        </authorList>
    </citation>
    <scope>NUCLEOTIDE SEQUENCE [LARGE SCALE GENOMIC DNA]</scope>
    <source>
        <strain evidence="2">OR362-8,ATCC BAA-1266,JCM 13504</strain>
    </source>
</reference>
<sequence length="331" mass="36985">MSLLQRSSDFLFLYEATQCNPNGDPDYDNKPRMDYDTETNLVTDTRLKRYVRDYLKATGHAIFVDGEAGAKVSPTTKLQAVVGRLLADETQLDSLFAEQPSLRGQLQQLSEVEQNPDKIFKKLQSRENRDLSIYLLAQLVKRQFIDIRLFGSAFAVEGFNRAYTGPVQLSWGYSLNQVKLMESSTIASTMNDENGTFGKDHRVHYSLLAFNGTINRFAAQASGLTNEDVELFRKALWESIPALPTRSKLNQYPKLYVEVVYKDGAANGQLGDLRSYVRAASIADEKAVRRLEDLNVDFSALAEAISANEAVDYAVVRTGVGLTFANPKPRG</sequence>